<feature type="region of interest" description="Disordered" evidence="1">
    <location>
        <begin position="186"/>
        <end position="213"/>
    </location>
</feature>
<dbReference type="STRING" id="1431546.CAQU_07145"/>
<evidence type="ECO:0000313" key="4">
    <source>
        <dbReference type="Proteomes" id="UP000185478"/>
    </source>
</evidence>
<keyword evidence="4" id="KW-1185">Reference proteome</keyword>
<reference evidence="3 4" key="1">
    <citation type="submission" date="2014-08" db="EMBL/GenBank/DDBJ databases">
        <title>Complete genome sequence of Corynebacterium aquilae S-613T(T) (=DSM 44791(T)), isolated from the choana of a healthy golden eagle.</title>
        <authorList>
            <person name="Ruckert C."/>
            <person name="Albersmeier A."/>
            <person name="Winkler A."/>
            <person name="Kalinowski J."/>
        </authorList>
    </citation>
    <scope>NUCLEOTIDE SEQUENCE [LARGE SCALE GENOMIC DNA]</scope>
    <source>
        <strain evidence="3 4">S-613</strain>
    </source>
</reference>
<keyword evidence="2" id="KW-0732">Signal</keyword>
<evidence type="ECO:0008006" key="5">
    <source>
        <dbReference type="Google" id="ProtNLM"/>
    </source>
</evidence>
<dbReference type="OrthoDB" id="9796962at2"/>
<name>A0A1L7CGK3_9CORY</name>
<dbReference type="KEGG" id="caqu:CAQU_07145"/>
<dbReference type="Gene3D" id="2.60.40.1890">
    <property type="entry name" value="PCu(A)C copper chaperone"/>
    <property type="match status" value="1"/>
</dbReference>
<evidence type="ECO:0000256" key="2">
    <source>
        <dbReference type="SAM" id="SignalP"/>
    </source>
</evidence>
<gene>
    <name evidence="3" type="ORF">CAQU_07145</name>
</gene>
<dbReference type="RefSeq" id="WP_075726414.1">
    <property type="nucleotide sequence ID" value="NZ_CP009245.1"/>
</dbReference>
<protein>
    <recommendedName>
        <fullName evidence="5">Copper chaperone PCu(A)C</fullName>
    </recommendedName>
</protein>
<dbReference type="PANTHER" id="PTHR36302">
    <property type="entry name" value="BLR7088 PROTEIN"/>
    <property type="match status" value="1"/>
</dbReference>
<dbReference type="EMBL" id="CP009245">
    <property type="protein sequence ID" value="APT84883.1"/>
    <property type="molecule type" value="Genomic_DNA"/>
</dbReference>
<dbReference type="AlphaFoldDB" id="A0A1L7CGK3"/>
<dbReference type="InterPro" id="IPR058248">
    <property type="entry name" value="Lxx211020-like"/>
</dbReference>
<dbReference type="Proteomes" id="UP000185478">
    <property type="component" value="Chromosome"/>
</dbReference>
<feature type="compositionally biased region" description="Basic and acidic residues" evidence="1">
    <location>
        <begin position="204"/>
        <end position="213"/>
    </location>
</feature>
<organism evidence="3 4">
    <name type="scientific">Corynebacterium aquilae DSM 44791</name>
    <dbReference type="NCBI Taxonomy" id="1431546"/>
    <lineage>
        <taxon>Bacteria</taxon>
        <taxon>Bacillati</taxon>
        <taxon>Actinomycetota</taxon>
        <taxon>Actinomycetes</taxon>
        <taxon>Mycobacteriales</taxon>
        <taxon>Corynebacteriaceae</taxon>
        <taxon>Corynebacterium</taxon>
    </lineage>
</organism>
<dbReference type="InterPro" id="IPR036182">
    <property type="entry name" value="PCuAC_sf"/>
</dbReference>
<dbReference type="Pfam" id="PF04314">
    <property type="entry name" value="PCuAC"/>
    <property type="match status" value="1"/>
</dbReference>
<dbReference type="PANTHER" id="PTHR36302:SF1">
    <property type="entry name" value="COPPER CHAPERONE PCU(A)C"/>
    <property type="match status" value="1"/>
</dbReference>
<dbReference type="SUPFAM" id="SSF110087">
    <property type="entry name" value="DR1885-like metal-binding protein"/>
    <property type="match status" value="1"/>
</dbReference>
<feature type="chain" id="PRO_5039419695" description="Copper chaperone PCu(A)C" evidence="2">
    <location>
        <begin position="23"/>
        <end position="213"/>
    </location>
</feature>
<evidence type="ECO:0000256" key="1">
    <source>
        <dbReference type="SAM" id="MobiDB-lite"/>
    </source>
</evidence>
<dbReference type="InterPro" id="IPR007410">
    <property type="entry name" value="LpqE-like"/>
</dbReference>
<feature type="signal peptide" evidence="2">
    <location>
        <begin position="1"/>
        <end position="22"/>
    </location>
</feature>
<proteinExistence type="predicted"/>
<sequence length="213" mass="22038">MTSRFSARRGVIAVSVAALALAGCSNSETDSDKKVDTATGVAAPSVTSTAAATSSAATEATDAAVTFKDGFVKAKPADKSMTAIFGELVNTTDTPKHIVGFTTSLGEASYEIHEVVDGQMQEKTDGVTVPANGTYTLKPGADHFMIMGYSQPIEAGDAVTLTLKFEDGTTETIKDVPVRTIAAGQEDYGSHGGVEGHSGMSEAPKADHDHKNH</sequence>
<dbReference type="PROSITE" id="PS51257">
    <property type="entry name" value="PROKAR_LIPOPROTEIN"/>
    <property type="match status" value="1"/>
</dbReference>
<accession>A0A1L7CGK3</accession>
<evidence type="ECO:0000313" key="3">
    <source>
        <dbReference type="EMBL" id="APT84883.1"/>
    </source>
</evidence>